<keyword evidence="3" id="KW-1185">Reference proteome</keyword>
<reference evidence="1 3" key="1">
    <citation type="journal article" date="2012" name="Nature">
        <title>Algal genomes reveal evolutionary mosaicism and the fate of nucleomorphs.</title>
        <authorList>
            <consortium name="DOE Joint Genome Institute"/>
            <person name="Curtis B.A."/>
            <person name="Tanifuji G."/>
            <person name="Burki F."/>
            <person name="Gruber A."/>
            <person name="Irimia M."/>
            <person name="Maruyama S."/>
            <person name="Arias M.C."/>
            <person name="Ball S.G."/>
            <person name="Gile G.H."/>
            <person name="Hirakawa Y."/>
            <person name="Hopkins J.F."/>
            <person name="Kuo A."/>
            <person name="Rensing S.A."/>
            <person name="Schmutz J."/>
            <person name="Symeonidi A."/>
            <person name="Elias M."/>
            <person name="Eveleigh R.J."/>
            <person name="Herman E.K."/>
            <person name="Klute M.J."/>
            <person name="Nakayama T."/>
            <person name="Obornik M."/>
            <person name="Reyes-Prieto A."/>
            <person name="Armbrust E.V."/>
            <person name="Aves S.J."/>
            <person name="Beiko R.G."/>
            <person name="Coutinho P."/>
            <person name="Dacks J.B."/>
            <person name="Durnford D.G."/>
            <person name="Fast N.M."/>
            <person name="Green B.R."/>
            <person name="Grisdale C.J."/>
            <person name="Hempel F."/>
            <person name="Henrissat B."/>
            <person name="Hoppner M.P."/>
            <person name="Ishida K."/>
            <person name="Kim E."/>
            <person name="Koreny L."/>
            <person name="Kroth P.G."/>
            <person name="Liu Y."/>
            <person name="Malik S.B."/>
            <person name="Maier U.G."/>
            <person name="McRose D."/>
            <person name="Mock T."/>
            <person name="Neilson J.A."/>
            <person name="Onodera N.T."/>
            <person name="Poole A.M."/>
            <person name="Pritham E.J."/>
            <person name="Richards T.A."/>
            <person name="Rocap G."/>
            <person name="Roy S.W."/>
            <person name="Sarai C."/>
            <person name="Schaack S."/>
            <person name="Shirato S."/>
            <person name="Slamovits C.H."/>
            <person name="Spencer D.F."/>
            <person name="Suzuki S."/>
            <person name="Worden A.Z."/>
            <person name="Zauner S."/>
            <person name="Barry K."/>
            <person name="Bell C."/>
            <person name="Bharti A.K."/>
            <person name="Crow J.A."/>
            <person name="Grimwood J."/>
            <person name="Kramer R."/>
            <person name="Lindquist E."/>
            <person name="Lucas S."/>
            <person name="Salamov A."/>
            <person name="McFadden G.I."/>
            <person name="Lane C.E."/>
            <person name="Keeling P.J."/>
            <person name="Gray M.W."/>
            <person name="Grigoriev I.V."/>
            <person name="Archibald J.M."/>
        </authorList>
    </citation>
    <scope>NUCLEOTIDE SEQUENCE</scope>
    <source>
        <strain evidence="1 3">CCMP2712</strain>
    </source>
</reference>
<evidence type="ECO:0000313" key="2">
    <source>
        <dbReference type="EnsemblProtists" id="EKX45785"/>
    </source>
</evidence>
<dbReference type="AlphaFoldDB" id="L1JCI6"/>
<dbReference type="EMBL" id="JH992997">
    <property type="protein sequence ID" value="EKX45785.1"/>
    <property type="molecule type" value="Genomic_DNA"/>
</dbReference>
<evidence type="ECO:0000313" key="3">
    <source>
        <dbReference type="Proteomes" id="UP000011087"/>
    </source>
</evidence>
<evidence type="ECO:0000313" key="1">
    <source>
        <dbReference type="EMBL" id="EKX45785.1"/>
    </source>
</evidence>
<proteinExistence type="predicted"/>
<sequence>MAGHAVGALSMAVGKLQASMGEAYGKLTDTLKQNLSIMQSMNECMEFYMTSGLALRLESAGCGEEGTRVRVVAEDKIKFPIKNVTFSLTLHDKSESESESKSERIDASVSSYEYGPLVTDQANKRRKVMDNDKHEENKTEATALEWKEDVGTWSSTAFDLMPGESKESIIKIRQSYPKCYALHLTASFPSPGTGNQLQITSTLHIPLLAQLKCTWCGSEVEGARDEGDSLNFTASVAAKRLREVFSIPEKEGIQRDACGTIATFTGKTVARLTVLPDEDAMDRVQIKLKIIEEIEDHGKEALRTIFEKELQ</sequence>
<dbReference type="HOGENOM" id="CLU_895581_0_0_1"/>
<name>L1JCI6_GUITC</name>
<dbReference type="EnsemblProtists" id="EKX45785">
    <property type="protein sequence ID" value="EKX45785"/>
    <property type="gene ID" value="GUITHDRAFT_108238"/>
</dbReference>
<reference evidence="3" key="2">
    <citation type="submission" date="2012-11" db="EMBL/GenBank/DDBJ databases">
        <authorList>
            <person name="Kuo A."/>
            <person name="Curtis B.A."/>
            <person name="Tanifuji G."/>
            <person name="Burki F."/>
            <person name="Gruber A."/>
            <person name="Irimia M."/>
            <person name="Maruyama S."/>
            <person name="Arias M.C."/>
            <person name="Ball S.G."/>
            <person name="Gile G.H."/>
            <person name="Hirakawa Y."/>
            <person name="Hopkins J.F."/>
            <person name="Rensing S.A."/>
            <person name="Schmutz J."/>
            <person name="Symeonidi A."/>
            <person name="Elias M."/>
            <person name="Eveleigh R.J."/>
            <person name="Herman E.K."/>
            <person name="Klute M.J."/>
            <person name="Nakayama T."/>
            <person name="Obornik M."/>
            <person name="Reyes-Prieto A."/>
            <person name="Armbrust E.V."/>
            <person name="Aves S.J."/>
            <person name="Beiko R.G."/>
            <person name="Coutinho P."/>
            <person name="Dacks J.B."/>
            <person name="Durnford D.G."/>
            <person name="Fast N.M."/>
            <person name="Green B.R."/>
            <person name="Grisdale C."/>
            <person name="Hempe F."/>
            <person name="Henrissat B."/>
            <person name="Hoppner M.P."/>
            <person name="Ishida K.-I."/>
            <person name="Kim E."/>
            <person name="Koreny L."/>
            <person name="Kroth P.G."/>
            <person name="Liu Y."/>
            <person name="Malik S.-B."/>
            <person name="Maier U.G."/>
            <person name="McRose D."/>
            <person name="Mock T."/>
            <person name="Neilson J.A."/>
            <person name="Onodera N.T."/>
            <person name="Poole A.M."/>
            <person name="Pritham E.J."/>
            <person name="Richards T.A."/>
            <person name="Rocap G."/>
            <person name="Roy S.W."/>
            <person name="Sarai C."/>
            <person name="Schaack S."/>
            <person name="Shirato S."/>
            <person name="Slamovits C.H."/>
            <person name="Spencer D.F."/>
            <person name="Suzuki S."/>
            <person name="Worden A.Z."/>
            <person name="Zauner S."/>
            <person name="Barry K."/>
            <person name="Bell C."/>
            <person name="Bharti A.K."/>
            <person name="Crow J.A."/>
            <person name="Grimwood J."/>
            <person name="Kramer R."/>
            <person name="Lindquist E."/>
            <person name="Lucas S."/>
            <person name="Salamov A."/>
            <person name="McFadden G.I."/>
            <person name="Lane C.E."/>
            <person name="Keeling P.J."/>
            <person name="Gray M.W."/>
            <person name="Grigoriev I.V."/>
            <person name="Archibald J.M."/>
        </authorList>
    </citation>
    <scope>NUCLEOTIDE SEQUENCE</scope>
    <source>
        <strain evidence="3">CCMP2712</strain>
    </source>
</reference>
<dbReference type="RefSeq" id="XP_005832765.1">
    <property type="nucleotide sequence ID" value="XM_005832708.1"/>
</dbReference>
<reference evidence="2" key="3">
    <citation type="submission" date="2016-03" db="UniProtKB">
        <authorList>
            <consortium name="EnsemblProtists"/>
        </authorList>
    </citation>
    <scope>IDENTIFICATION</scope>
</reference>
<dbReference type="Proteomes" id="UP000011087">
    <property type="component" value="Unassembled WGS sequence"/>
</dbReference>
<protein>
    <submittedName>
        <fullName evidence="1 2">Uncharacterized protein</fullName>
    </submittedName>
</protein>
<organism evidence="1">
    <name type="scientific">Guillardia theta (strain CCMP2712)</name>
    <name type="common">Cryptophyte</name>
    <dbReference type="NCBI Taxonomy" id="905079"/>
    <lineage>
        <taxon>Eukaryota</taxon>
        <taxon>Cryptophyceae</taxon>
        <taxon>Pyrenomonadales</taxon>
        <taxon>Geminigeraceae</taxon>
        <taxon>Guillardia</taxon>
    </lineage>
</organism>
<dbReference type="GeneID" id="17302420"/>
<gene>
    <name evidence="1" type="ORF">GUITHDRAFT_108238</name>
</gene>
<accession>L1JCI6</accession>
<dbReference type="PaxDb" id="55529-EKX45785"/>
<dbReference type="KEGG" id="gtt:GUITHDRAFT_108238"/>